<dbReference type="InterPro" id="IPR023214">
    <property type="entry name" value="HAD_sf"/>
</dbReference>
<dbReference type="SFLD" id="SFLDS00003">
    <property type="entry name" value="Haloacid_Dehalogenase"/>
    <property type="match status" value="1"/>
</dbReference>
<accession>A0A315ZUI6</accession>
<keyword evidence="3" id="KW-0479">Metal-binding</keyword>
<evidence type="ECO:0000256" key="3">
    <source>
        <dbReference type="ARBA" id="ARBA00022723"/>
    </source>
</evidence>
<dbReference type="GO" id="GO:0046872">
    <property type="term" value="F:metal ion binding"/>
    <property type="evidence" value="ECO:0007669"/>
    <property type="project" value="UniProtKB-KW"/>
</dbReference>
<dbReference type="InterPro" id="IPR006439">
    <property type="entry name" value="HAD-SF_hydro_IA"/>
</dbReference>
<gene>
    <name evidence="5" type="ORF">SAMN05216529_111131</name>
</gene>
<dbReference type="CDD" id="cd16423">
    <property type="entry name" value="HAD_BPGM-like"/>
    <property type="match status" value="1"/>
</dbReference>
<dbReference type="InterPro" id="IPR036412">
    <property type="entry name" value="HAD-like_sf"/>
</dbReference>
<dbReference type="InterPro" id="IPR051600">
    <property type="entry name" value="Beta-PGM-like"/>
</dbReference>
<evidence type="ECO:0000256" key="1">
    <source>
        <dbReference type="ARBA" id="ARBA00001946"/>
    </source>
</evidence>
<evidence type="ECO:0000313" key="5">
    <source>
        <dbReference type="EMBL" id="SUQ15346.1"/>
    </source>
</evidence>
<organism evidence="5 6">
    <name type="scientific">Faecalicatena contorta</name>
    <dbReference type="NCBI Taxonomy" id="39482"/>
    <lineage>
        <taxon>Bacteria</taxon>
        <taxon>Bacillati</taxon>
        <taxon>Bacillota</taxon>
        <taxon>Clostridia</taxon>
        <taxon>Lachnospirales</taxon>
        <taxon>Lachnospiraceae</taxon>
        <taxon>Faecalicatena</taxon>
    </lineage>
</organism>
<keyword evidence="4" id="KW-0460">Magnesium</keyword>
<dbReference type="RefSeq" id="WP_109713079.1">
    <property type="nucleotide sequence ID" value="NZ_QGDS01000011.1"/>
</dbReference>
<dbReference type="Gene3D" id="3.40.50.1000">
    <property type="entry name" value="HAD superfamily/HAD-like"/>
    <property type="match status" value="1"/>
</dbReference>
<dbReference type="NCBIfam" id="TIGR01509">
    <property type="entry name" value="HAD-SF-IA-v3"/>
    <property type="match status" value="1"/>
</dbReference>
<dbReference type="EMBL" id="UHJJ01000011">
    <property type="protein sequence ID" value="SUQ15346.1"/>
    <property type="molecule type" value="Genomic_DNA"/>
</dbReference>
<evidence type="ECO:0000313" key="6">
    <source>
        <dbReference type="Proteomes" id="UP000254051"/>
    </source>
</evidence>
<dbReference type="PANTHER" id="PTHR46193">
    <property type="entry name" value="6-PHOSPHOGLUCONATE PHOSPHATASE"/>
    <property type="match status" value="1"/>
</dbReference>
<reference evidence="6" key="1">
    <citation type="submission" date="2017-07" db="EMBL/GenBank/DDBJ databases">
        <authorList>
            <person name="Varghese N."/>
            <person name="Submissions S."/>
        </authorList>
    </citation>
    <scope>NUCLEOTIDE SEQUENCE [LARGE SCALE GENOMIC DNA]</scope>
    <source>
        <strain evidence="6">NLAE-zl-C134</strain>
    </source>
</reference>
<protein>
    <submittedName>
        <fullName evidence="5">Putative hydrolase of the HAD superfamily</fullName>
    </submittedName>
</protein>
<name>A0A315ZUI6_9FIRM</name>
<dbReference type="SFLD" id="SFLDG01129">
    <property type="entry name" value="C1.5:_HAD__Beta-PGM__Phosphata"/>
    <property type="match status" value="1"/>
</dbReference>
<dbReference type="SUPFAM" id="SSF56784">
    <property type="entry name" value="HAD-like"/>
    <property type="match status" value="1"/>
</dbReference>
<dbReference type="AlphaFoldDB" id="A0A315ZUI6"/>
<proteinExistence type="inferred from homology"/>
<sequence>MLKAVIMDFDGVIIDTEVVWYEIYKGWFKKNKDYQLSVKEFLTCVGSQEEELFIELEKKQKIVVNRKQFKEDVIQGFIEQSNQLPPKEGVVQFIQEIKCKGLKLALATSAGRKKPVSHLSRLGLMEYFDIIVTAEDVTRIKPFPDLFQEAARQLAITPSEALVVEDSENGLKAGINAQMRVLVVPNDVTKASDFYGYYKQAESLSTVSISEIMDEFKED</sequence>
<dbReference type="Gene3D" id="1.10.150.240">
    <property type="entry name" value="Putative phosphatase, domain 2"/>
    <property type="match status" value="1"/>
</dbReference>
<dbReference type="GO" id="GO:0016787">
    <property type="term" value="F:hydrolase activity"/>
    <property type="evidence" value="ECO:0007669"/>
    <property type="project" value="UniProtKB-KW"/>
</dbReference>
<dbReference type="Pfam" id="PF13419">
    <property type="entry name" value="HAD_2"/>
    <property type="match status" value="1"/>
</dbReference>
<comment type="cofactor">
    <cofactor evidence="1">
        <name>Mg(2+)</name>
        <dbReference type="ChEBI" id="CHEBI:18420"/>
    </cofactor>
</comment>
<comment type="similarity">
    <text evidence="2">Belongs to the HAD-like hydrolase superfamily. CbbY/CbbZ/Gph/YieH family.</text>
</comment>
<dbReference type="InterPro" id="IPR023198">
    <property type="entry name" value="PGP-like_dom2"/>
</dbReference>
<keyword evidence="6" id="KW-1185">Reference proteome</keyword>
<dbReference type="InterPro" id="IPR041492">
    <property type="entry name" value="HAD_2"/>
</dbReference>
<dbReference type="OrthoDB" id="9797743at2"/>
<evidence type="ECO:0000256" key="2">
    <source>
        <dbReference type="ARBA" id="ARBA00006171"/>
    </source>
</evidence>
<keyword evidence="5" id="KW-0378">Hydrolase</keyword>
<dbReference type="PRINTS" id="PR00413">
    <property type="entry name" value="HADHALOGNASE"/>
</dbReference>
<dbReference type="Proteomes" id="UP000254051">
    <property type="component" value="Unassembled WGS sequence"/>
</dbReference>
<evidence type="ECO:0000256" key="4">
    <source>
        <dbReference type="ARBA" id="ARBA00022842"/>
    </source>
</evidence>
<dbReference type="PANTHER" id="PTHR46193:SF21">
    <property type="entry name" value="SLL1138 PROTEIN"/>
    <property type="match status" value="1"/>
</dbReference>